<gene>
    <name evidence="4" type="ORF">C6P46_000974</name>
</gene>
<feature type="compositionally biased region" description="Pro residues" evidence="3">
    <location>
        <begin position="432"/>
        <end position="443"/>
    </location>
</feature>
<dbReference type="InterPro" id="IPR000277">
    <property type="entry name" value="Cys/Met-Metab_PyrdxlP-dep_enz"/>
</dbReference>
<dbReference type="GO" id="GO:0019346">
    <property type="term" value="P:transsulfuration"/>
    <property type="evidence" value="ECO:0007669"/>
    <property type="project" value="InterPro"/>
</dbReference>
<dbReference type="OrthoDB" id="3512640at2759"/>
<dbReference type="InterPro" id="IPR015424">
    <property type="entry name" value="PyrdxlP-dep_Trfase"/>
</dbReference>
<dbReference type="Gene3D" id="3.90.1150.10">
    <property type="entry name" value="Aspartate Aminotransferase, domain 1"/>
    <property type="match status" value="1"/>
</dbReference>
<dbReference type="PANTHER" id="PTHR11808">
    <property type="entry name" value="TRANS-SULFURATION ENZYME FAMILY MEMBER"/>
    <property type="match status" value="1"/>
</dbReference>
<feature type="compositionally biased region" description="Basic and acidic residues" evidence="3">
    <location>
        <begin position="567"/>
        <end position="582"/>
    </location>
</feature>
<protein>
    <recommendedName>
        <fullName evidence="6">Cystathionine gamma-synthase</fullName>
    </recommendedName>
</protein>
<keyword evidence="5" id="KW-1185">Reference proteome</keyword>
<dbReference type="PANTHER" id="PTHR11808:SF35">
    <property type="entry name" value="CYSTATHIONINE GAMMA-SYNTHASE (AFU_ORTHOLOGUE AFUA_7G01590)"/>
    <property type="match status" value="1"/>
</dbReference>
<dbReference type="SUPFAM" id="SSF53383">
    <property type="entry name" value="PLP-dependent transferases"/>
    <property type="match status" value="1"/>
</dbReference>
<dbReference type="AlphaFoldDB" id="A0A9P7B8N1"/>
<dbReference type="Gene3D" id="3.40.640.10">
    <property type="entry name" value="Type I PLP-dependent aspartate aminotransferase-like (Major domain)"/>
    <property type="match status" value="1"/>
</dbReference>
<sequence>MSPHANSSTGKRLATRAIHQDAPLSGPEVAPNISLSTTFRHPSPQEIASKPEGYYDGDKFDLSDPPRDIYSRYTQPTLTRAERVLSSLIGQPTLVYPSGIAAFFAVLLHVRPDVVAISGGYHGCHTSLDVYRNLRGQDQVSILDLDDEYPRDKKVLVWVETPLNPTGESRSIAHYSRRAKAVNAILGIDATFGPPPLQDPFAWGADIVMHSGTKYFAGHSDALVGTVSVRSKAEWNQLWHHRTYTGSNIGSLDAWLLLRSLRTLQVRVTKQSETATKLAQWLAALARAEPGTDIDGPGGVIQQVWHTCLQEDRADLLGEGKQMTTGPATFAILLKNELYATHLPHQLECFIASLPATSLGGVESLIEQRLVSDPGADPRLIRISVGLEDFEDLKADLIRGFNKVLKRLRATAPARRRIPPPARNVHTQPTSSSPPPPRPPPPKYIRFATVYPFILLSIITSLALNLSVQRTARETEGARHRAQISVLEKLIARLRSRHESESTTRELTEAEQDEIERELELVGLGRGRGKEAVSAEMSVKTDEATSWKEVFLGKKGKGYEPEDDKTDWEAVFKQADEAERTKQQRPVTTAAPPVPTLPSPPASPAPPPTQAAPASPVTTPRPNPSKPVFL</sequence>
<evidence type="ECO:0000256" key="1">
    <source>
        <dbReference type="ARBA" id="ARBA00001933"/>
    </source>
</evidence>
<dbReference type="GO" id="GO:0030170">
    <property type="term" value="F:pyridoxal phosphate binding"/>
    <property type="evidence" value="ECO:0007669"/>
    <property type="project" value="InterPro"/>
</dbReference>
<dbReference type="InterPro" id="IPR054542">
    <property type="entry name" value="Cys_met_metab_PP"/>
</dbReference>
<proteinExistence type="predicted"/>
<dbReference type="Pfam" id="PF01053">
    <property type="entry name" value="Cys_Met_Meta_PP"/>
    <property type="match status" value="1"/>
</dbReference>
<organism evidence="4 5">
    <name type="scientific">Rhodotorula mucilaginosa</name>
    <name type="common">Yeast</name>
    <name type="synonym">Rhodotorula rubra</name>
    <dbReference type="NCBI Taxonomy" id="5537"/>
    <lineage>
        <taxon>Eukaryota</taxon>
        <taxon>Fungi</taxon>
        <taxon>Dikarya</taxon>
        <taxon>Basidiomycota</taxon>
        <taxon>Pucciniomycotina</taxon>
        <taxon>Microbotryomycetes</taxon>
        <taxon>Sporidiobolales</taxon>
        <taxon>Sporidiobolaceae</taxon>
        <taxon>Rhodotorula</taxon>
    </lineage>
</organism>
<dbReference type="EMBL" id="PUHQ01000012">
    <property type="protein sequence ID" value="KAG0664837.1"/>
    <property type="molecule type" value="Genomic_DNA"/>
</dbReference>
<dbReference type="GO" id="GO:0016846">
    <property type="term" value="F:carbon-sulfur lyase activity"/>
    <property type="evidence" value="ECO:0007669"/>
    <property type="project" value="TreeGrafter"/>
</dbReference>
<dbReference type="InterPro" id="IPR015422">
    <property type="entry name" value="PyrdxlP-dep_Trfase_small"/>
</dbReference>
<evidence type="ECO:0008006" key="6">
    <source>
        <dbReference type="Google" id="ProtNLM"/>
    </source>
</evidence>
<feature type="region of interest" description="Disordered" evidence="3">
    <location>
        <begin position="412"/>
        <end position="443"/>
    </location>
</feature>
<feature type="compositionally biased region" description="Polar residues" evidence="3">
    <location>
        <begin position="1"/>
        <end position="10"/>
    </location>
</feature>
<feature type="compositionally biased region" description="Pro residues" evidence="3">
    <location>
        <begin position="592"/>
        <end position="610"/>
    </location>
</feature>
<evidence type="ECO:0000256" key="3">
    <source>
        <dbReference type="SAM" id="MobiDB-lite"/>
    </source>
</evidence>
<comment type="caution">
    <text evidence="4">The sequence shown here is derived from an EMBL/GenBank/DDBJ whole genome shotgun (WGS) entry which is preliminary data.</text>
</comment>
<comment type="cofactor">
    <cofactor evidence="1">
        <name>pyridoxal 5'-phosphate</name>
        <dbReference type="ChEBI" id="CHEBI:597326"/>
    </cofactor>
</comment>
<dbReference type="PROSITE" id="PS00868">
    <property type="entry name" value="CYS_MET_METAB_PP"/>
    <property type="match status" value="1"/>
</dbReference>
<keyword evidence="2" id="KW-0663">Pyridoxal phosphate</keyword>
<evidence type="ECO:0000313" key="5">
    <source>
        <dbReference type="Proteomes" id="UP000777482"/>
    </source>
</evidence>
<dbReference type="GO" id="GO:0005737">
    <property type="term" value="C:cytoplasm"/>
    <property type="evidence" value="ECO:0007669"/>
    <property type="project" value="TreeGrafter"/>
</dbReference>
<accession>A0A9P7B8N1</accession>
<feature type="compositionally biased region" description="Basic and acidic residues" evidence="3">
    <location>
        <begin position="56"/>
        <end position="67"/>
    </location>
</feature>
<feature type="region of interest" description="Disordered" evidence="3">
    <location>
        <begin position="1"/>
        <end position="67"/>
    </location>
</feature>
<name>A0A9P7B8N1_RHOMI</name>
<feature type="region of interest" description="Disordered" evidence="3">
    <location>
        <begin position="555"/>
        <end position="630"/>
    </location>
</feature>
<feature type="compositionally biased region" description="Pro residues" evidence="3">
    <location>
        <begin position="619"/>
        <end position="630"/>
    </location>
</feature>
<reference evidence="4 5" key="1">
    <citation type="submission" date="2020-11" db="EMBL/GenBank/DDBJ databases">
        <title>Kefir isolates.</title>
        <authorList>
            <person name="Marcisauskas S."/>
            <person name="Kim Y."/>
            <person name="Blasche S."/>
        </authorList>
    </citation>
    <scope>NUCLEOTIDE SEQUENCE [LARGE SCALE GENOMIC DNA]</scope>
    <source>
        <strain evidence="4 5">KR</strain>
    </source>
</reference>
<dbReference type="Proteomes" id="UP000777482">
    <property type="component" value="Unassembled WGS sequence"/>
</dbReference>
<evidence type="ECO:0000256" key="2">
    <source>
        <dbReference type="ARBA" id="ARBA00022898"/>
    </source>
</evidence>
<dbReference type="InterPro" id="IPR015421">
    <property type="entry name" value="PyrdxlP-dep_Trfase_major"/>
</dbReference>
<evidence type="ECO:0000313" key="4">
    <source>
        <dbReference type="EMBL" id="KAG0664837.1"/>
    </source>
</evidence>